<evidence type="ECO:0000313" key="2">
    <source>
        <dbReference type="EMBL" id="KAK6587556.1"/>
    </source>
</evidence>
<dbReference type="EMBL" id="JAWDEY010000037">
    <property type="protein sequence ID" value="KAK6587556.1"/>
    <property type="molecule type" value="Genomic_DNA"/>
</dbReference>
<feature type="chain" id="PRO_5043990291" evidence="1">
    <location>
        <begin position="24"/>
        <end position="102"/>
    </location>
</feature>
<reference evidence="2 3" key="1">
    <citation type="submission" date="2023-10" db="EMBL/GenBank/DDBJ databases">
        <title>Comparative genomics analysis reveals potential genetic determinants of host preference in Cryptosporidium xiaoi.</title>
        <authorList>
            <person name="Xiao L."/>
            <person name="Li J."/>
        </authorList>
    </citation>
    <scope>NUCLEOTIDE SEQUENCE [LARGE SCALE GENOMIC DNA]</scope>
    <source>
        <strain evidence="2 3">52996</strain>
    </source>
</reference>
<proteinExistence type="predicted"/>
<feature type="signal peptide" evidence="1">
    <location>
        <begin position="1"/>
        <end position="23"/>
    </location>
</feature>
<protein>
    <submittedName>
        <fullName evidence="2">Uncharacterized protein</fullName>
    </submittedName>
</protein>
<dbReference type="Proteomes" id="UP001311799">
    <property type="component" value="Unassembled WGS sequence"/>
</dbReference>
<evidence type="ECO:0000313" key="3">
    <source>
        <dbReference type="Proteomes" id="UP001311799"/>
    </source>
</evidence>
<accession>A0AAV9XSA5</accession>
<comment type="caution">
    <text evidence="2">The sequence shown here is derived from an EMBL/GenBank/DDBJ whole genome shotgun (WGS) entry which is preliminary data.</text>
</comment>
<gene>
    <name evidence="2" type="ORF">RS030_91495</name>
</gene>
<name>A0AAV9XSA5_9CRYT</name>
<organism evidence="2 3">
    <name type="scientific">Cryptosporidium xiaoi</name>
    <dbReference type="NCBI Taxonomy" id="659607"/>
    <lineage>
        <taxon>Eukaryota</taxon>
        <taxon>Sar</taxon>
        <taxon>Alveolata</taxon>
        <taxon>Apicomplexa</taxon>
        <taxon>Conoidasida</taxon>
        <taxon>Coccidia</taxon>
        <taxon>Eucoccidiorida</taxon>
        <taxon>Eimeriorina</taxon>
        <taxon>Cryptosporidiidae</taxon>
        <taxon>Cryptosporidium</taxon>
    </lineage>
</organism>
<keyword evidence="1" id="KW-0732">Signal</keyword>
<keyword evidence="3" id="KW-1185">Reference proteome</keyword>
<sequence length="102" mass="11504">MKTVSLIFAIFLYFIGTSRIASCQEFRYLELNETGDNSELIKETGVNKTANVTGNEILSGLIGTINNKVKSEKREFSNLFFNIISNVGNSMIDYVNRTRIIN</sequence>
<dbReference type="AlphaFoldDB" id="A0AAV9XSA5"/>
<evidence type="ECO:0000256" key="1">
    <source>
        <dbReference type="SAM" id="SignalP"/>
    </source>
</evidence>